<sequence>MAPRSAATGSRVPYVVHINASMSLVGESRAGIIVITGAQLDDWNTRAPELPVQDAGGPGGRNLASRVEPGQRLELTTSLLCIMSTGTGKTSALPESLQAHSTGLIASLT</sequence>
<dbReference type="AlphaFoldDB" id="A8NFB2"/>
<dbReference type="KEGG" id="cci:CC1G_04220"/>
<dbReference type="Proteomes" id="UP000001861">
    <property type="component" value="Unassembled WGS sequence"/>
</dbReference>
<dbReference type="HOGENOM" id="CLU_2183807_0_0_1"/>
<name>A8NFB2_COPC7</name>
<dbReference type="RefSeq" id="XP_001833241.2">
    <property type="nucleotide sequence ID" value="XM_001833189.2"/>
</dbReference>
<comment type="caution">
    <text evidence="1">The sequence shown here is derived from an EMBL/GenBank/DDBJ whole genome shotgun (WGS) entry which is preliminary data.</text>
</comment>
<evidence type="ECO:0000313" key="1">
    <source>
        <dbReference type="EMBL" id="EAU88514.2"/>
    </source>
</evidence>
<organism evidence="1 2">
    <name type="scientific">Coprinopsis cinerea (strain Okayama-7 / 130 / ATCC MYA-4618 / FGSC 9003)</name>
    <name type="common">Inky cap fungus</name>
    <name type="synonym">Hormographiella aspergillata</name>
    <dbReference type="NCBI Taxonomy" id="240176"/>
    <lineage>
        <taxon>Eukaryota</taxon>
        <taxon>Fungi</taxon>
        <taxon>Dikarya</taxon>
        <taxon>Basidiomycota</taxon>
        <taxon>Agaricomycotina</taxon>
        <taxon>Agaricomycetes</taxon>
        <taxon>Agaricomycetidae</taxon>
        <taxon>Agaricales</taxon>
        <taxon>Agaricineae</taxon>
        <taxon>Psathyrellaceae</taxon>
        <taxon>Coprinopsis</taxon>
    </lineage>
</organism>
<keyword evidence="2" id="KW-1185">Reference proteome</keyword>
<reference evidence="1 2" key="1">
    <citation type="journal article" date="2010" name="Proc. Natl. Acad. Sci. U.S.A.">
        <title>Insights into evolution of multicellular fungi from the assembled chromosomes of the mushroom Coprinopsis cinerea (Coprinus cinereus).</title>
        <authorList>
            <person name="Stajich J.E."/>
            <person name="Wilke S.K."/>
            <person name="Ahren D."/>
            <person name="Au C.H."/>
            <person name="Birren B.W."/>
            <person name="Borodovsky M."/>
            <person name="Burns C."/>
            <person name="Canback B."/>
            <person name="Casselton L.A."/>
            <person name="Cheng C.K."/>
            <person name="Deng J."/>
            <person name="Dietrich F.S."/>
            <person name="Fargo D.C."/>
            <person name="Farman M.L."/>
            <person name="Gathman A.C."/>
            <person name="Goldberg J."/>
            <person name="Guigo R."/>
            <person name="Hoegger P.J."/>
            <person name="Hooker J.B."/>
            <person name="Huggins A."/>
            <person name="James T.Y."/>
            <person name="Kamada T."/>
            <person name="Kilaru S."/>
            <person name="Kodira C."/>
            <person name="Kues U."/>
            <person name="Kupfer D."/>
            <person name="Kwan H.S."/>
            <person name="Lomsadze A."/>
            <person name="Li W."/>
            <person name="Lilly W.W."/>
            <person name="Ma L.J."/>
            <person name="Mackey A.J."/>
            <person name="Manning G."/>
            <person name="Martin F."/>
            <person name="Muraguchi H."/>
            <person name="Natvig D.O."/>
            <person name="Palmerini H."/>
            <person name="Ramesh M.A."/>
            <person name="Rehmeyer C.J."/>
            <person name="Roe B.A."/>
            <person name="Shenoy N."/>
            <person name="Stanke M."/>
            <person name="Ter-Hovhannisyan V."/>
            <person name="Tunlid A."/>
            <person name="Velagapudi R."/>
            <person name="Vision T.J."/>
            <person name="Zeng Q."/>
            <person name="Zolan M.E."/>
            <person name="Pukkila P.J."/>
        </authorList>
    </citation>
    <scope>NUCLEOTIDE SEQUENCE [LARGE SCALE GENOMIC DNA]</scope>
    <source>
        <strain evidence="2">Okayama-7 / 130 / ATCC MYA-4618 / FGSC 9003</strain>
    </source>
</reference>
<accession>A8NFB2</accession>
<protein>
    <submittedName>
        <fullName evidence="1">Uncharacterized protein</fullName>
    </submittedName>
</protein>
<dbReference type="InParanoid" id="A8NFB2"/>
<gene>
    <name evidence="1" type="ORF">CC1G_04220</name>
</gene>
<dbReference type="EMBL" id="AACS02000002">
    <property type="protein sequence ID" value="EAU88514.2"/>
    <property type="molecule type" value="Genomic_DNA"/>
</dbReference>
<dbReference type="VEuPathDB" id="FungiDB:CC1G_04220"/>
<evidence type="ECO:0000313" key="2">
    <source>
        <dbReference type="Proteomes" id="UP000001861"/>
    </source>
</evidence>
<dbReference type="GeneID" id="6009736"/>
<proteinExistence type="predicted"/>